<dbReference type="Proteomes" id="UP001600888">
    <property type="component" value="Unassembled WGS sequence"/>
</dbReference>
<name>A0ABR4EFB7_9PEZI</name>
<feature type="compositionally biased region" description="Low complexity" evidence="1">
    <location>
        <begin position="112"/>
        <end position="126"/>
    </location>
</feature>
<reference evidence="2 3" key="1">
    <citation type="submission" date="2024-03" db="EMBL/GenBank/DDBJ databases">
        <title>A high-quality draft genome sequence of Diaporthe vaccinii, a causative agent of upright dieback and viscid rot disease in cranberry plants.</title>
        <authorList>
            <person name="Sarrasin M."/>
            <person name="Lang B.F."/>
            <person name="Burger G."/>
        </authorList>
    </citation>
    <scope>NUCLEOTIDE SEQUENCE [LARGE SCALE GENOMIC DNA]</scope>
    <source>
        <strain evidence="2 3">IS7</strain>
    </source>
</reference>
<feature type="compositionally biased region" description="Basic and acidic residues" evidence="1">
    <location>
        <begin position="1"/>
        <end position="21"/>
    </location>
</feature>
<evidence type="ECO:0000313" key="2">
    <source>
        <dbReference type="EMBL" id="KAL2281152.1"/>
    </source>
</evidence>
<proteinExistence type="predicted"/>
<comment type="caution">
    <text evidence="2">The sequence shown here is derived from an EMBL/GenBank/DDBJ whole genome shotgun (WGS) entry which is preliminary data.</text>
</comment>
<feature type="compositionally biased region" description="Polar residues" evidence="1">
    <location>
        <begin position="432"/>
        <end position="452"/>
    </location>
</feature>
<evidence type="ECO:0000313" key="3">
    <source>
        <dbReference type="Proteomes" id="UP001600888"/>
    </source>
</evidence>
<evidence type="ECO:0000256" key="1">
    <source>
        <dbReference type="SAM" id="MobiDB-lite"/>
    </source>
</evidence>
<feature type="compositionally biased region" description="Basic and acidic residues" evidence="1">
    <location>
        <begin position="159"/>
        <end position="179"/>
    </location>
</feature>
<feature type="compositionally biased region" description="Polar residues" evidence="1">
    <location>
        <begin position="480"/>
        <end position="491"/>
    </location>
</feature>
<dbReference type="EMBL" id="JBAWTH010000059">
    <property type="protein sequence ID" value="KAL2281152.1"/>
    <property type="molecule type" value="Genomic_DNA"/>
</dbReference>
<gene>
    <name evidence="2" type="ORF">FJTKL_11809</name>
</gene>
<organism evidence="2 3">
    <name type="scientific">Diaporthe vaccinii</name>
    <dbReference type="NCBI Taxonomy" id="105482"/>
    <lineage>
        <taxon>Eukaryota</taxon>
        <taxon>Fungi</taxon>
        <taxon>Dikarya</taxon>
        <taxon>Ascomycota</taxon>
        <taxon>Pezizomycotina</taxon>
        <taxon>Sordariomycetes</taxon>
        <taxon>Sordariomycetidae</taxon>
        <taxon>Diaporthales</taxon>
        <taxon>Diaporthaceae</taxon>
        <taxon>Diaporthe</taxon>
        <taxon>Diaporthe eres species complex</taxon>
    </lineage>
</organism>
<protein>
    <recommendedName>
        <fullName evidence="4">Cell surface protein</fullName>
    </recommendedName>
</protein>
<feature type="compositionally biased region" description="Gly residues" evidence="1">
    <location>
        <begin position="300"/>
        <end position="351"/>
    </location>
</feature>
<feature type="region of interest" description="Disordered" evidence="1">
    <location>
        <begin position="239"/>
        <end position="369"/>
    </location>
</feature>
<evidence type="ECO:0008006" key="4">
    <source>
        <dbReference type="Google" id="ProtNLM"/>
    </source>
</evidence>
<feature type="compositionally biased region" description="Low complexity" evidence="1">
    <location>
        <begin position="66"/>
        <end position="79"/>
    </location>
</feature>
<feature type="compositionally biased region" description="Basic and acidic residues" evidence="1">
    <location>
        <begin position="34"/>
        <end position="56"/>
    </location>
</feature>
<keyword evidence="3" id="KW-1185">Reference proteome</keyword>
<feature type="region of interest" description="Disordered" evidence="1">
    <location>
        <begin position="386"/>
        <end position="507"/>
    </location>
</feature>
<accession>A0ABR4EFB7</accession>
<feature type="region of interest" description="Disordered" evidence="1">
    <location>
        <begin position="1"/>
        <end position="92"/>
    </location>
</feature>
<feature type="compositionally biased region" description="Polar residues" evidence="1">
    <location>
        <begin position="185"/>
        <end position="200"/>
    </location>
</feature>
<feature type="region of interest" description="Disordered" evidence="1">
    <location>
        <begin position="104"/>
        <end position="226"/>
    </location>
</feature>
<sequence length="531" mass="52382">MGLGSKIKEALHGDHHDKTTSDARPPGAFPQDDIPQKHADGKDYVAPHGSLIDKNRNTTGHGGTTTGTTTGTTGTSGSGLDSTPVGGADSLSAGAHRNKLHKEGEGYLPSEAAQTTSTSTHGTRGHQPVDSGVGLGQNSGRDHTKEGAYWGDLSSGGHASKDNHGLNKDLPEPGHHGRDYAPVGTGQNVSSLPDRTTHGQGLSHDHGSGSAGHHNPLHGDQAVGGGVYNTVAGAGSLDYDRSHGGHTSGGAVHDPLTSGTRGTNVHDYKTSLGGAGAPTSRDDRTTGPGLAGVGASERGLGQGGLSQGGLSQGGLGGSSHGGLSGGGLGESGLGGNGLSGSGVGRSTGYGDNGLTHHDQSTGHGNSHAGAGLAGAGVAAAAGYGANERSHRGQGTGHGGAYDSTSGHHAPGVPRSSMLDVEPSGGVTGSHPGHTTQSSGIPQNNSLGSQRGVTGSPPHHGSHGTGSGSPTNVGSGIGTHVGQSSPTSSGPGNSHYGPGHPGAKVMHQCQHCGQDNDISHYFKQDVVYRLGQ</sequence>